<feature type="domain" description="Gfo/Idh/MocA-like oxidoreductase N-terminal" evidence="2">
    <location>
        <begin position="1"/>
        <end position="118"/>
    </location>
</feature>
<dbReference type="STRING" id="661478.OP10G_1764"/>
<dbReference type="InterPro" id="IPR050463">
    <property type="entry name" value="Gfo/Idh/MocA_oxidrdct_glycsds"/>
</dbReference>
<dbReference type="Proteomes" id="UP000027982">
    <property type="component" value="Chromosome"/>
</dbReference>
<evidence type="ECO:0000256" key="1">
    <source>
        <dbReference type="ARBA" id="ARBA00023002"/>
    </source>
</evidence>
<dbReference type="OrthoDB" id="9788246at2"/>
<dbReference type="EMBL" id="CP007139">
    <property type="protein sequence ID" value="AIE85132.1"/>
    <property type="molecule type" value="Genomic_DNA"/>
</dbReference>
<dbReference type="SUPFAM" id="SSF55347">
    <property type="entry name" value="Glyceraldehyde-3-phosphate dehydrogenase-like, C-terminal domain"/>
    <property type="match status" value="1"/>
</dbReference>
<dbReference type="InterPro" id="IPR055170">
    <property type="entry name" value="GFO_IDH_MocA-like_dom"/>
</dbReference>
<evidence type="ECO:0000259" key="3">
    <source>
        <dbReference type="Pfam" id="PF22725"/>
    </source>
</evidence>
<keyword evidence="5" id="KW-1185">Reference proteome</keyword>
<dbReference type="GO" id="GO:0000166">
    <property type="term" value="F:nucleotide binding"/>
    <property type="evidence" value="ECO:0007669"/>
    <property type="project" value="InterPro"/>
</dbReference>
<dbReference type="PANTHER" id="PTHR43818:SF11">
    <property type="entry name" value="BCDNA.GH03377"/>
    <property type="match status" value="1"/>
</dbReference>
<sequence>MRIGIIGCGIIAQHHMEEYNRIDGAEMVAFCDVNKAAAEAAALKFGPGDVTSNIQDVLGRNDIDAVDICLHNNLHMPATVAALRAGKHVYCEKPMAGSYRDAVTMLETAKETGKKLHIQLATLYSNETRAARELIEGGHLGDVYHARSSGFRRRGRPYVDGYGTPAFVQKKQASGGALYDMGVYHISQILYLLGNPKVERVTGKTYQRIDMDANRRSISNYDVEEMASGFVRFEGDRSMELTESWAANLDNFDGSFLLGSKGGIRLSPFGFFTNIGNLEMKATADLGSARFRWDTVVGDGPVYGSSQGHWIAALEGKAPLLPTAEVALNTMLISEAIYLSQERGREVTADEVLEASVSKAIGL</sequence>
<dbReference type="HOGENOM" id="CLU_023194_1_4_0"/>
<dbReference type="eggNOG" id="COG0673">
    <property type="taxonomic scope" value="Bacteria"/>
</dbReference>
<dbReference type="KEGG" id="fgi:OP10G_1764"/>
<proteinExistence type="predicted"/>
<evidence type="ECO:0000313" key="5">
    <source>
        <dbReference type="Proteomes" id="UP000027982"/>
    </source>
</evidence>
<dbReference type="InterPro" id="IPR036291">
    <property type="entry name" value="NAD(P)-bd_dom_sf"/>
</dbReference>
<reference evidence="4 5" key="1">
    <citation type="journal article" date="2014" name="PLoS ONE">
        <title>The first complete genome sequence of the class fimbriimonadia in the phylum armatimonadetes.</title>
        <authorList>
            <person name="Hu Z.Y."/>
            <person name="Wang Y.Z."/>
            <person name="Im W.T."/>
            <person name="Wang S.Y."/>
            <person name="Zhao G.P."/>
            <person name="Zheng H.J."/>
            <person name="Quan Z.X."/>
        </authorList>
    </citation>
    <scope>NUCLEOTIDE SEQUENCE [LARGE SCALE GENOMIC DNA]</scope>
    <source>
        <strain evidence="4">Gsoil 348</strain>
    </source>
</reference>
<evidence type="ECO:0000313" key="4">
    <source>
        <dbReference type="EMBL" id="AIE85132.1"/>
    </source>
</evidence>
<keyword evidence="1" id="KW-0560">Oxidoreductase</keyword>
<name>A0A068NP43_FIMGI</name>
<dbReference type="RefSeq" id="WP_025226274.1">
    <property type="nucleotide sequence ID" value="NZ_CP007139.1"/>
</dbReference>
<dbReference type="Gene3D" id="3.30.360.10">
    <property type="entry name" value="Dihydrodipicolinate Reductase, domain 2"/>
    <property type="match status" value="1"/>
</dbReference>
<protein>
    <submittedName>
        <fullName evidence="4">Putative oxidoreductase</fullName>
    </submittedName>
</protein>
<dbReference type="GO" id="GO:0016491">
    <property type="term" value="F:oxidoreductase activity"/>
    <property type="evidence" value="ECO:0007669"/>
    <property type="project" value="UniProtKB-KW"/>
</dbReference>
<dbReference type="PANTHER" id="PTHR43818">
    <property type="entry name" value="BCDNA.GH03377"/>
    <property type="match status" value="1"/>
</dbReference>
<dbReference type="AlphaFoldDB" id="A0A068NP43"/>
<feature type="domain" description="GFO/IDH/MocA-like oxidoreductase" evidence="3">
    <location>
        <begin position="129"/>
        <end position="265"/>
    </location>
</feature>
<dbReference type="SUPFAM" id="SSF51735">
    <property type="entry name" value="NAD(P)-binding Rossmann-fold domains"/>
    <property type="match status" value="1"/>
</dbReference>
<evidence type="ECO:0000259" key="2">
    <source>
        <dbReference type="Pfam" id="PF01408"/>
    </source>
</evidence>
<dbReference type="Gene3D" id="3.40.50.720">
    <property type="entry name" value="NAD(P)-binding Rossmann-like Domain"/>
    <property type="match status" value="1"/>
</dbReference>
<dbReference type="Pfam" id="PF01408">
    <property type="entry name" value="GFO_IDH_MocA"/>
    <property type="match status" value="1"/>
</dbReference>
<organism evidence="4 5">
    <name type="scientific">Fimbriimonas ginsengisoli Gsoil 348</name>
    <dbReference type="NCBI Taxonomy" id="661478"/>
    <lineage>
        <taxon>Bacteria</taxon>
        <taxon>Bacillati</taxon>
        <taxon>Armatimonadota</taxon>
        <taxon>Fimbriimonadia</taxon>
        <taxon>Fimbriimonadales</taxon>
        <taxon>Fimbriimonadaceae</taxon>
        <taxon>Fimbriimonas</taxon>
    </lineage>
</organism>
<accession>A0A068NP43</accession>
<gene>
    <name evidence="4" type="ORF">OP10G_1764</name>
</gene>
<dbReference type="Pfam" id="PF22725">
    <property type="entry name" value="GFO_IDH_MocA_C3"/>
    <property type="match status" value="1"/>
</dbReference>
<dbReference type="InterPro" id="IPR000683">
    <property type="entry name" value="Gfo/Idh/MocA-like_OxRdtase_N"/>
</dbReference>